<keyword evidence="1" id="KW-1133">Transmembrane helix</keyword>
<dbReference type="EMBL" id="WIUZ02000028">
    <property type="protein sequence ID" value="KAF9777738.1"/>
    <property type="molecule type" value="Genomic_DNA"/>
</dbReference>
<gene>
    <name evidence="2" type="ORF">BJ322DRAFT_1148401</name>
</gene>
<evidence type="ECO:0000256" key="1">
    <source>
        <dbReference type="SAM" id="Phobius"/>
    </source>
</evidence>
<dbReference type="OrthoDB" id="2653987at2759"/>
<reference evidence="2" key="2">
    <citation type="submission" date="2020-11" db="EMBL/GenBank/DDBJ databases">
        <authorList>
            <consortium name="DOE Joint Genome Institute"/>
            <person name="Kuo A."/>
            <person name="Miyauchi S."/>
            <person name="Kiss E."/>
            <person name="Drula E."/>
            <person name="Kohler A."/>
            <person name="Sanchez-Garcia M."/>
            <person name="Andreopoulos B."/>
            <person name="Barry K.W."/>
            <person name="Bonito G."/>
            <person name="Buee M."/>
            <person name="Carver A."/>
            <person name="Chen C."/>
            <person name="Cichocki N."/>
            <person name="Clum A."/>
            <person name="Culley D."/>
            <person name="Crous P.W."/>
            <person name="Fauchery L."/>
            <person name="Girlanda M."/>
            <person name="Hayes R."/>
            <person name="Keri Z."/>
            <person name="Labutti K."/>
            <person name="Lipzen A."/>
            <person name="Lombard V."/>
            <person name="Magnuson J."/>
            <person name="Maillard F."/>
            <person name="Morin E."/>
            <person name="Murat C."/>
            <person name="Nolan M."/>
            <person name="Ohm R."/>
            <person name="Pangilinan J."/>
            <person name="Pereira M."/>
            <person name="Perotto S."/>
            <person name="Peter M."/>
            <person name="Riley R."/>
            <person name="Sitrit Y."/>
            <person name="Stielow B."/>
            <person name="Szollosi G."/>
            <person name="Zifcakova L."/>
            <person name="Stursova M."/>
            <person name="Spatafora J.W."/>
            <person name="Tedersoo L."/>
            <person name="Vaario L.-M."/>
            <person name="Yamada A."/>
            <person name="Yan M."/>
            <person name="Wang P."/>
            <person name="Xu J."/>
            <person name="Bruns T."/>
            <person name="Baldrian P."/>
            <person name="Vilgalys R."/>
            <person name="Henrissat B."/>
            <person name="Grigoriev I.V."/>
            <person name="Hibbett D."/>
            <person name="Nagy L.G."/>
            <person name="Martin F.M."/>
        </authorList>
    </citation>
    <scope>NUCLEOTIDE SEQUENCE</scope>
    <source>
        <strain evidence="2">UH-Tt-Lm1</strain>
    </source>
</reference>
<sequence length="266" mass="29509">MLTFLRGFRGIRNPTRWGPASVDPLADIPPEGKVPEAAVHLSQASYHLRPSSQWTQDDQDHFDEEARHQARENLIQSWKDRLSAISLITTFFVATEAQLLSATASSTGHPSALGDAANAGLTGALVIHSFAAIVSFLAAFFLISHTLREAKLELKLDFNEADFERTESIHDTPNGHQRHVRERSVTKHDTRIIHYCRFNSSLPPVRLLERCNQLCMMFTAAGFTLEIMGILCYAWNQMGVAVSTFASGITLVCLVTSALVMRPTFA</sequence>
<protein>
    <recommendedName>
        <fullName evidence="4">Transmembrane protein</fullName>
    </recommendedName>
</protein>
<comment type="caution">
    <text evidence="2">The sequence shown here is derived from an EMBL/GenBank/DDBJ whole genome shotgun (WGS) entry which is preliminary data.</text>
</comment>
<dbReference type="AlphaFoldDB" id="A0A9P6H1X5"/>
<keyword evidence="3" id="KW-1185">Reference proteome</keyword>
<feature type="transmembrane region" description="Helical" evidence="1">
    <location>
        <begin position="121"/>
        <end position="143"/>
    </location>
</feature>
<evidence type="ECO:0008006" key="4">
    <source>
        <dbReference type="Google" id="ProtNLM"/>
    </source>
</evidence>
<accession>A0A9P6H1X5</accession>
<evidence type="ECO:0000313" key="3">
    <source>
        <dbReference type="Proteomes" id="UP000736335"/>
    </source>
</evidence>
<proteinExistence type="predicted"/>
<keyword evidence="1" id="KW-0472">Membrane</keyword>
<feature type="transmembrane region" description="Helical" evidence="1">
    <location>
        <begin position="242"/>
        <end position="261"/>
    </location>
</feature>
<name>A0A9P6H1X5_9AGAM</name>
<keyword evidence="1" id="KW-0812">Transmembrane</keyword>
<reference evidence="2" key="1">
    <citation type="journal article" date="2020" name="Nat. Commun.">
        <title>Large-scale genome sequencing of mycorrhizal fungi provides insights into the early evolution of symbiotic traits.</title>
        <authorList>
            <person name="Miyauchi S."/>
            <person name="Kiss E."/>
            <person name="Kuo A."/>
            <person name="Drula E."/>
            <person name="Kohler A."/>
            <person name="Sanchez-Garcia M."/>
            <person name="Morin E."/>
            <person name="Andreopoulos B."/>
            <person name="Barry K.W."/>
            <person name="Bonito G."/>
            <person name="Buee M."/>
            <person name="Carver A."/>
            <person name="Chen C."/>
            <person name="Cichocki N."/>
            <person name="Clum A."/>
            <person name="Culley D."/>
            <person name="Crous P.W."/>
            <person name="Fauchery L."/>
            <person name="Girlanda M."/>
            <person name="Hayes R.D."/>
            <person name="Keri Z."/>
            <person name="LaButti K."/>
            <person name="Lipzen A."/>
            <person name="Lombard V."/>
            <person name="Magnuson J."/>
            <person name="Maillard F."/>
            <person name="Murat C."/>
            <person name="Nolan M."/>
            <person name="Ohm R.A."/>
            <person name="Pangilinan J."/>
            <person name="Pereira M.F."/>
            <person name="Perotto S."/>
            <person name="Peter M."/>
            <person name="Pfister S."/>
            <person name="Riley R."/>
            <person name="Sitrit Y."/>
            <person name="Stielow J.B."/>
            <person name="Szollosi G."/>
            <person name="Zifcakova L."/>
            <person name="Stursova M."/>
            <person name="Spatafora J.W."/>
            <person name="Tedersoo L."/>
            <person name="Vaario L.M."/>
            <person name="Yamada A."/>
            <person name="Yan M."/>
            <person name="Wang P."/>
            <person name="Xu J."/>
            <person name="Bruns T."/>
            <person name="Baldrian P."/>
            <person name="Vilgalys R."/>
            <person name="Dunand C."/>
            <person name="Henrissat B."/>
            <person name="Grigoriev I.V."/>
            <person name="Hibbett D."/>
            <person name="Nagy L.G."/>
            <person name="Martin F.M."/>
        </authorList>
    </citation>
    <scope>NUCLEOTIDE SEQUENCE</scope>
    <source>
        <strain evidence="2">UH-Tt-Lm1</strain>
    </source>
</reference>
<dbReference type="Proteomes" id="UP000736335">
    <property type="component" value="Unassembled WGS sequence"/>
</dbReference>
<organism evidence="2 3">
    <name type="scientific">Thelephora terrestris</name>
    <dbReference type="NCBI Taxonomy" id="56493"/>
    <lineage>
        <taxon>Eukaryota</taxon>
        <taxon>Fungi</taxon>
        <taxon>Dikarya</taxon>
        <taxon>Basidiomycota</taxon>
        <taxon>Agaricomycotina</taxon>
        <taxon>Agaricomycetes</taxon>
        <taxon>Thelephorales</taxon>
        <taxon>Thelephoraceae</taxon>
        <taxon>Thelephora</taxon>
    </lineage>
</organism>
<evidence type="ECO:0000313" key="2">
    <source>
        <dbReference type="EMBL" id="KAF9777738.1"/>
    </source>
</evidence>
<feature type="transmembrane region" description="Helical" evidence="1">
    <location>
        <begin position="82"/>
        <end position="101"/>
    </location>
</feature>
<feature type="transmembrane region" description="Helical" evidence="1">
    <location>
        <begin position="214"/>
        <end position="236"/>
    </location>
</feature>